<evidence type="ECO:0000256" key="1">
    <source>
        <dbReference type="ARBA" id="ARBA00004141"/>
    </source>
</evidence>
<feature type="transmembrane region" description="Helical" evidence="7">
    <location>
        <begin position="103"/>
        <end position="120"/>
    </location>
</feature>
<feature type="coiled-coil region" evidence="6">
    <location>
        <begin position="236"/>
        <end position="291"/>
    </location>
</feature>
<dbReference type="Gene3D" id="1.20.120.80">
    <property type="entry name" value="Cytochrome c oxidase, subunit III, four-helix bundle"/>
    <property type="match status" value="2"/>
</dbReference>
<feature type="domain" description="Heme-copper oxidase subunit III family profile" evidence="8">
    <location>
        <begin position="28"/>
        <end position="486"/>
    </location>
</feature>
<evidence type="ECO:0000256" key="7">
    <source>
        <dbReference type="SAM" id="Phobius"/>
    </source>
</evidence>
<feature type="transmembrane region" description="Helical" evidence="7">
    <location>
        <begin position="428"/>
        <end position="454"/>
    </location>
</feature>
<name>D2R8Q0_PIRSD</name>
<dbReference type="PANTHER" id="PTHR11403">
    <property type="entry name" value="CYTOCHROME C OXIDASE SUBUNIT III"/>
    <property type="match status" value="1"/>
</dbReference>
<evidence type="ECO:0000259" key="8">
    <source>
        <dbReference type="PROSITE" id="PS50253"/>
    </source>
</evidence>
<evidence type="ECO:0000256" key="3">
    <source>
        <dbReference type="ARBA" id="ARBA00022692"/>
    </source>
</evidence>
<reference evidence="9 10" key="1">
    <citation type="journal article" date="2009" name="Stand. Genomic Sci.">
        <title>Complete genome sequence of Pirellula staleyi type strain (ATCC 27377).</title>
        <authorList>
            <person name="Clum A."/>
            <person name="Tindall B.J."/>
            <person name="Sikorski J."/>
            <person name="Ivanova N."/>
            <person name="Mavrommatis K."/>
            <person name="Lucas S."/>
            <person name="Glavina del Rio T."/>
            <person name="Nolan M."/>
            <person name="Chen F."/>
            <person name="Tice H."/>
            <person name="Pitluck S."/>
            <person name="Cheng J.F."/>
            <person name="Chertkov O."/>
            <person name="Brettin T."/>
            <person name="Han C."/>
            <person name="Detter J.C."/>
            <person name="Kuske C."/>
            <person name="Bruce D."/>
            <person name="Goodwin L."/>
            <person name="Ovchinikova G."/>
            <person name="Pati A."/>
            <person name="Mikhailova N."/>
            <person name="Chen A."/>
            <person name="Palaniappan K."/>
            <person name="Land M."/>
            <person name="Hauser L."/>
            <person name="Chang Y.J."/>
            <person name="Jeffries C.D."/>
            <person name="Chain P."/>
            <person name="Rohde M."/>
            <person name="Goker M."/>
            <person name="Bristow J."/>
            <person name="Eisen J.A."/>
            <person name="Markowitz V."/>
            <person name="Hugenholtz P."/>
            <person name="Kyrpides N.C."/>
            <person name="Klenk H.P."/>
            <person name="Lapidus A."/>
        </authorList>
    </citation>
    <scope>NUCLEOTIDE SEQUENCE [LARGE SCALE GENOMIC DNA]</scope>
    <source>
        <strain evidence="10">ATCC 27377 / DSM 6068 / ICPB 4128</strain>
    </source>
</reference>
<evidence type="ECO:0000256" key="5">
    <source>
        <dbReference type="ARBA" id="ARBA00023136"/>
    </source>
</evidence>
<dbReference type="HOGENOM" id="CLU_044071_1_0_0"/>
<dbReference type="EMBL" id="CP001848">
    <property type="protein sequence ID" value="ADB17591.1"/>
    <property type="molecule type" value="Genomic_DNA"/>
</dbReference>
<dbReference type="PANTHER" id="PTHR11403:SF6">
    <property type="entry name" value="NITRIC OXIDE REDUCTASE SUBUNIT E"/>
    <property type="match status" value="1"/>
</dbReference>
<evidence type="ECO:0000256" key="4">
    <source>
        <dbReference type="ARBA" id="ARBA00022989"/>
    </source>
</evidence>
<evidence type="ECO:0000313" key="10">
    <source>
        <dbReference type="Proteomes" id="UP000001887"/>
    </source>
</evidence>
<feature type="transmembrane region" description="Helical" evidence="7">
    <location>
        <begin position="466"/>
        <end position="485"/>
    </location>
</feature>
<evidence type="ECO:0000256" key="6">
    <source>
        <dbReference type="SAM" id="Coils"/>
    </source>
</evidence>
<keyword evidence="6" id="KW-0175">Coiled coil</keyword>
<evidence type="ECO:0000256" key="2">
    <source>
        <dbReference type="ARBA" id="ARBA00010581"/>
    </source>
</evidence>
<sequence>MSDHAHDDHGHGHLKLQYQPALPLANGKLCLWLFLSTEIMFFAGLIGAYVVIRFGAPTGSWPLPHDVHLVEWIGAINTAVLLCSSVTMVLAHHAAETNQPTIAKGWLALTLALGCLFLGVKGVEYNSKFKHGIYPSLPRSLLHEKADVYYAQAVREKLAKHRAALEKVKSESEANFTTEDQEKLNLVNALSSGMLQWAELQAAKNDDPIVRRDGLELMAEAIYPRHHKPADRELFLKKIEKEIQLAEAESKTVAAEISSIDKTLTSMTTELTTLETKQTALTEQREALAKELEALQPAPAPEATSSNQTLTESFVAADPAAEAPAAEVPAEEPKVDPALEAKIAAINEKIAAVDAETATLTEELTSKRIEAGKISESKAAREARKLALEVRAAALPIMSSPEHGLNDEHHWLMLPMKIPSGNMWASTYFLMTGFHAIHVAVGLLAFALILPMHLDNKKAHILENTGLYWHFVDLVWIFLFPMLYLF</sequence>
<proteinExistence type="inferred from homology"/>
<dbReference type="AlphaFoldDB" id="D2R8Q0"/>
<dbReference type="Pfam" id="PF00510">
    <property type="entry name" value="COX3"/>
    <property type="match status" value="2"/>
</dbReference>
<dbReference type="GO" id="GO:0016020">
    <property type="term" value="C:membrane"/>
    <property type="evidence" value="ECO:0007669"/>
    <property type="project" value="UniProtKB-SubCell"/>
</dbReference>
<dbReference type="STRING" id="530564.Psta_2926"/>
<evidence type="ECO:0000313" key="9">
    <source>
        <dbReference type="EMBL" id="ADB17591.1"/>
    </source>
</evidence>
<dbReference type="PROSITE" id="PS50253">
    <property type="entry name" value="COX3"/>
    <property type="match status" value="1"/>
</dbReference>
<gene>
    <name evidence="9" type="ordered locus">Psta_2926</name>
</gene>
<keyword evidence="3 7" id="KW-0812">Transmembrane</keyword>
<dbReference type="GO" id="GO:0004129">
    <property type="term" value="F:cytochrome-c oxidase activity"/>
    <property type="evidence" value="ECO:0007669"/>
    <property type="project" value="InterPro"/>
</dbReference>
<feature type="transmembrane region" description="Helical" evidence="7">
    <location>
        <begin position="29"/>
        <end position="52"/>
    </location>
</feature>
<dbReference type="eggNOG" id="COG1845">
    <property type="taxonomic scope" value="Bacteria"/>
</dbReference>
<dbReference type="CDD" id="cd00386">
    <property type="entry name" value="Heme_Cu_Oxidase_III_like"/>
    <property type="match status" value="2"/>
</dbReference>
<dbReference type="GO" id="GO:0019646">
    <property type="term" value="P:aerobic electron transport chain"/>
    <property type="evidence" value="ECO:0007669"/>
    <property type="project" value="InterPro"/>
</dbReference>
<dbReference type="OrthoDB" id="9810850at2"/>
<dbReference type="InterPro" id="IPR035973">
    <property type="entry name" value="Cyt_c_oxidase_su3-like_sf"/>
</dbReference>
<comment type="similarity">
    <text evidence="2">Belongs to the cytochrome c oxidase subunit 3 family.</text>
</comment>
<dbReference type="InterPro" id="IPR000298">
    <property type="entry name" value="Cyt_c_oxidase-like_su3"/>
</dbReference>
<dbReference type="eggNOG" id="COG3064">
    <property type="taxonomic scope" value="Bacteria"/>
</dbReference>
<keyword evidence="4 7" id="KW-1133">Transmembrane helix</keyword>
<protein>
    <submittedName>
        <fullName evidence="9">Cytochrome c oxidase subunit III</fullName>
    </submittedName>
</protein>
<accession>D2R8Q0</accession>
<comment type="subcellular location">
    <subcellularLocation>
        <location evidence="1">Membrane</location>
        <topology evidence="1">Multi-pass membrane protein</topology>
    </subcellularLocation>
</comment>
<feature type="transmembrane region" description="Helical" evidence="7">
    <location>
        <begin position="72"/>
        <end position="91"/>
    </location>
</feature>
<dbReference type="Proteomes" id="UP000001887">
    <property type="component" value="Chromosome"/>
</dbReference>
<organism evidence="9 10">
    <name type="scientific">Pirellula staleyi (strain ATCC 27377 / DSM 6068 / ICPB 4128)</name>
    <name type="common">Pirella staleyi</name>
    <dbReference type="NCBI Taxonomy" id="530564"/>
    <lineage>
        <taxon>Bacteria</taxon>
        <taxon>Pseudomonadati</taxon>
        <taxon>Planctomycetota</taxon>
        <taxon>Planctomycetia</taxon>
        <taxon>Pirellulales</taxon>
        <taxon>Pirellulaceae</taxon>
        <taxon>Pirellula</taxon>
    </lineage>
</organism>
<dbReference type="SUPFAM" id="SSF81452">
    <property type="entry name" value="Cytochrome c oxidase subunit III-like"/>
    <property type="match status" value="2"/>
</dbReference>
<dbReference type="KEGG" id="psl:Psta_2926"/>
<dbReference type="InterPro" id="IPR013833">
    <property type="entry name" value="Cyt_c_oxidase_su3_a-hlx"/>
</dbReference>
<dbReference type="InterPro" id="IPR024791">
    <property type="entry name" value="Cyt_c/ubiquinol_Oxase_su3"/>
</dbReference>
<keyword evidence="5 7" id="KW-0472">Membrane</keyword>
<keyword evidence="10" id="KW-1185">Reference proteome</keyword>